<dbReference type="STRING" id="1548547.BA177_05030"/>
<evidence type="ECO:0000313" key="2">
    <source>
        <dbReference type="Proteomes" id="UP000092695"/>
    </source>
</evidence>
<name>A0A193LDS1_9GAMM</name>
<dbReference type="AlphaFoldDB" id="A0A193LDS1"/>
<gene>
    <name evidence="1" type="ORF">BA177_05030</name>
</gene>
<dbReference type="EMBL" id="CP016268">
    <property type="protein sequence ID" value="ANO50657.1"/>
    <property type="molecule type" value="Genomic_DNA"/>
</dbReference>
<dbReference type="Proteomes" id="UP000092695">
    <property type="component" value="Chromosome"/>
</dbReference>
<sequence length="105" mass="11801">MGNDMSKEFTECVVLGKDAFDPDAVFLDDIVDDEVLPYLSLAVDGLTDSSDARRGRLEMRPGDDAANEVIQPSTVYPSTNFDPDQLEVYGWESSWWRKIKGYLGF</sequence>
<protein>
    <submittedName>
        <fullName evidence="1">Uncharacterized protein</fullName>
    </submittedName>
</protein>
<evidence type="ECO:0000313" key="1">
    <source>
        <dbReference type="EMBL" id="ANO50657.1"/>
    </source>
</evidence>
<dbReference type="KEGG" id="woc:BA177_05030"/>
<proteinExistence type="predicted"/>
<accession>A0A193LDS1</accession>
<organism evidence="1 2">
    <name type="scientific">Woeseia oceani</name>
    <dbReference type="NCBI Taxonomy" id="1548547"/>
    <lineage>
        <taxon>Bacteria</taxon>
        <taxon>Pseudomonadati</taxon>
        <taxon>Pseudomonadota</taxon>
        <taxon>Gammaproteobacteria</taxon>
        <taxon>Woeseiales</taxon>
        <taxon>Woeseiaceae</taxon>
        <taxon>Woeseia</taxon>
    </lineage>
</organism>
<reference evidence="1 2" key="1">
    <citation type="submission" date="2016-06" db="EMBL/GenBank/DDBJ databases">
        <title>Complete genome sequence of a deep-branching marine Gamma Proteobacterium Woeseia oceani type strain XK5.</title>
        <authorList>
            <person name="Mu D."/>
            <person name="Du Z."/>
        </authorList>
    </citation>
    <scope>NUCLEOTIDE SEQUENCE [LARGE SCALE GENOMIC DNA]</scope>
    <source>
        <strain evidence="1 2">XK5</strain>
    </source>
</reference>
<keyword evidence="2" id="KW-1185">Reference proteome</keyword>